<feature type="compositionally biased region" description="Basic and acidic residues" evidence="1">
    <location>
        <begin position="197"/>
        <end position="212"/>
    </location>
</feature>
<dbReference type="Proteomes" id="UP000318538">
    <property type="component" value="Chromosome"/>
</dbReference>
<sequence precursor="true">MIRTSSIIAFSALALFVLATSALDASAQSFGSRLQSGSGFGISIGSGSSYGSGYSLRGNPTYNRPSDRGGFGYGGNGSFGYPGAYPSNGFGTLYDPYARGSFVAPDLMKDPYFQYQHKFDSRYPGRYSSGRPAFDTASPARSTYHSHGHGSASADHFRNGHTSQAPIYDADGFSVHARSTQTQGHVHSDQSHAGAVHSDRGHTGAVHSDRGQAGRGRTSRGR</sequence>
<protein>
    <submittedName>
        <fullName evidence="3">Uncharacterized protein</fullName>
    </submittedName>
</protein>
<proteinExistence type="predicted"/>
<keyword evidence="4" id="KW-1185">Reference proteome</keyword>
<keyword evidence="2" id="KW-0732">Signal</keyword>
<evidence type="ECO:0000256" key="2">
    <source>
        <dbReference type="SAM" id="SignalP"/>
    </source>
</evidence>
<dbReference type="AlphaFoldDB" id="A0A517NEE9"/>
<name>A0A517NEE9_9BACT</name>
<evidence type="ECO:0000313" key="3">
    <source>
        <dbReference type="EMBL" id="QDT05503.1"/>
    </source>
</evidence>
<dbReference type="OrthoDB" id="292704at2"/>
<feature type="signal peptide" evidence="2">
    <location>
        <begin position="1"/>
        <end position="27"/>
    </location>
</feature>
<dbReference type="RefSeq" id="WP_145171660.1">
    <property type="nucleotide sequence ID" value="NZ_CP036525.1"/>
</dbReference>
<reference evidence="3 4" key="1">
    <citation type="submission" date="2019-02" db="EMBL/GenBank/DDBJ databases">
        <title>Deep-cultivation of Planctomycetes and their phenomic and genomic characterization uncovers novel biology.</title>
        <authorList>
            <person name="Wiegand S."/>
            <person name="Jogler M."/>
            <person name="Boedeker C."/>
            <person name="Pinto D."/>
            <person name="Vollmers J."/>
            <person name="Rivas-Marin E."/>
            <person name="Kohn T."/>
            <person name="Peeters S.H."/>
            <person name="Heuer A."/>
            <person name="Rast P."/>
            <person name="Oberbeckmann S."/>
            <person name="Bunk B."/>
            <person name="Jeske O."/>
            <person name="Meyerdierks A."/>
            <person name="Storesund J.E."/>
            <person name="Kallscheuer N."/>
            <person name="Luecker S."/>
            <person name="Lage O.M."/>
            <person name="Pohl T."/>
            <person name="Merkel B.J."/>
            <person name="Hornburger P."/>
            <person name="Mueller R.-W."/>
            <person name="Bruemmer F."/>
            <person name="Labrenz M."/>
            <person name="Spormann A.M."/>
            <person name="Op den Camp H."/>
            <person name="Overmann J."/>
            <person name="Amann R."/>
            <person name="Jetten M.S.M."/>
            <person name="Mascher T."/>
            <person name="Medema M.H."/>
            <person name="Devos D.P."/>
            <person name="Kaster A.-K."/>
            <person name="Ovreas L."/>
            <person name="Rohde M."/>
            <person name="Galperin M.Y."/>
            <person name="Jogler C."/>
        </authorList>
    </citation>
    <scope>NUCLEOTIDE SEQUENCE [LARGE SCALE GENOMIC DNA]</scope>
    <source>
        <strain evidence="3 4">K22_7</strain>
    </source>
</reference>
<accession>A0A517NEE9</accession>
<evidence type="ECO:0000313" key="4">
    <source>
        <dbReference type="Proteomes" id="UP000318538"/>
    </source>
</evidence>
<evidence type="ECO:0000256" key="1">
    <source>
        <dbReference type="SAM" id="MobiDB-lite"/>
    </source>
</evidence>
<gene>
    <name evidence="3" type="ORF">K227x_39030</name>
</gene>
<feature type="chain" id="PRO_5021832988" evidence="2">
    <location>
        <begin position="28"/>
        <end position="222"/>
    </location>
</feature>
<dbReference type="KEGG" id="rlc:K227x_39030"/>
<feature type="region of interest" description="Disordered" evidence="1">
    <location>
        <begin position="124"/>
        <end position="222"/>
    </location>
</feature>
<dbReference type="EMBL" id="CP036525">
    <property type="protein sequence ID" value="QDT05503.1"/>
    <property type="molecule type" value="Genomic_DNA"/>
</dbReference>
<organism evidence="3 4">
    <name type="scientific">Rubripirellula lacrimiformis</name>
    <dbReference type="NCBI Taxonomy" id="1930273"/>
    <lineage>
        <taxon>Bacteria</taxon>
        <taxon>Pseudomonadati</taxon>
        <taxon>Planctomycetota</taxon>
        <taxon>Planctomycetia</taxon>
        <taxon>Pirellulales</taxon>
        <taxon>Pirellulaceae</taxon>
        <taxon>Rubripirellula</taxon>
    </lineage>
</organism>